<protein>
    <submittedName>
        <fullName evidence="1">Uncharacterized protein</fullName>
    </submittedName>
</protein>
<reference evidence="1 2" key="1">
    <citation type="journal article" date="2015" name="Nature">
        <title>rRNA introns, odd ribosomes, and small enigmatic genomes across a large radiation of phyla.</title>
        <authorList>
            <person name="Brown C.T."/>
            <person name="Hug L.A."/>
            <person name="Thomas B.C."/>
            <person name="Sharon I."/>
            <person name="Castelle C.J."/>
            <person name="Singh A."/>
            <person name="Wilkins M.J."/>
            <person name="Williams K.H."/>
            <person name="Banfield J.F."/>
        </authorList>
    </citation>
    <scope>NUCLEOTIDE SEQUENCE [LARGE SCALE GENOMIC DNA]</scope>
</reference>
<sequence length="118" mass="13268">MGNNFFRKLILALVAIAVIGVGFSYWASRPTEPQIAVSLDEQRNVTVEGILENAAFNCKVPLETFDGLQTTNYDGPHTLPSLVKITIPGTNGKDYLVTYMMRYHAYDDSIEMEFRSCR</sequence>
<organism evidence="1 2">
    <name type="scientific">Candidatus Collierbacteria bacterium GW2011_GWC2_44_18</name>
    <dbReference type="NCBI Taxonomy" id="1618392"/>
    <lineage>
        <taxon>Bacteria</taxon>
        <taxon>Candidatus Collieribacteriota</taxon>
    </lineage>
</organism>
<evidence type="ECO:0000313" key="1">
    <source>
        <dbReference type="EMBL" id="KKT48413.1"/>
    </source>
</evidence>
<dbReference type="EMBL" id="LCIE01000030">
    <property type="protein sequence ID" value="KKT48413.1"/>
    <property type="molecule type" value="Genomic_DNA"/>
</dbReference>
<comment type="caution">
    <text evidence="1">The sequence shown here is derived from an EMBL/GenBank/DDBJ whole genome shotgun (WGS) entry which is preliminary data.</text>
</comment>
<name>A0A0G1HP27_9BACT</name>
<dbReference type="AlphaFoldDB" id="A0A0G1HP27"/>
<accession>A0A0G1HP27</accession>
<gene>
    <name evidence="1" type="ORF">UW41_C0030G0010</name>
</gene>
<evidence type="ECO:0000313" key="2">
    <source>
        <dbReference type="Proteomes" id="UP000034172"/>
    </source>
</evidence>
<dbReference type="Proteomes" id="UP000034172">
    <property type="component" value="Unassembled WGS sequence"/>
</dbReference>
<proteinExistence type="predicted"/>
<dbReference type="STRING" id="1618392.UW41_C0030G0010"/>